<proteinExistence type="predicted"/>
<sequence length="409" mass="45358">MEGSDQEEQPEQLILRRKGLTTLQIDLLQVGNLRILSASHNALVDITAVADLPALEELNVNHNQLTDLSPVVECGALRVLLAANNQVSEVDGLDKLPSLQRLSLFQNVLPDLDLALATLQACPQLESIDLGGNPCFQDASHRHGLLRGLPRLRELDGEVITNVDRQLAAEFFLCAEEFGFEERPGSSYGLRPKTAPMAPVKTERSSRSQSRPRSSRRGSRSSSRARSRSPDKSEVWEAPTITQDKQESLARFQQYVQALQLRLQTTQVDCGNLTRQIQQLRKDAQEPVLGSAALQKRLAKLEEENLSMHSMAEENRKMRLEVSDLEALLSQKRRSLGLPERPGTRSGRPGTAAVEAVLGMSEPSTLEGFKSKCRLLKRELEAERERTNDLRAKACSRVLGRTVSPPRAG</sequence>
<dbReference type="EMBL" id="CAXAMM010040451">
    <property type="protein sequence ID" value="CAK9093265.1"/>
    <property type="molecule type" value="Genomic_DNA"/>
</dbReference>
<organism evidence="5 7">
    <name type="scientific">Durusdinium trenchii</name>
    <dbReference type="NCBI Taxonomy" id="1381693"/>
    <lineage>
        <taxon>Eukaryota</taxon>
        <taxon>Sar</taxon>
        <taxon>Alveolata</taxon>
        <taxon>Dinophyceae</taxon>
        <taxon>Suessiales</taxon>
        <taxon>Symbiodiniaceae</taxon>
        <taxon>Durusdinium</taxon>
    </lineage>
</organism>
<keyword evidence="3" id="KW-0175">Coiled coil</keyword>
<keyword evidence="2" id="KW-0677">Repeat</keyword>
<dbReference type="EMBL" id="CAXAMM010040440">
    <property type="protein sequence ID" value="CAK9093146.1"/>
    <property type="molecule type" value="Genomic_DNA"/>
</dbReference>
<dbReference type="PANTHER" id="PTHR15454:SF56">
    <property type="entry name" value="PROTEIN PHOSPHATASE 1 REGULATORY SUBUNIT 7-RELATED"/>
    <property type="match status" value="1"/>
</dbReference>
<evidence type="ECO:0000313" key="6">
    <source>
        <dbReference type="EMBL" id="CAK9093265.1"/>
    </source>
</evidence>
<evidence type="ECO:0000256" key="3">
    <source>
        <dbReference type="SAM" id="Coils"/>
    </source>
</evidence>
<evidence type="ECO:0000256" key="4">
    <source>
        <dbReference type="SAM" id="MobiDB-lite"/>
    </source>
</evidence>
<dbReference type="InterPro" id="IPR032675">
    <property type="entry name" value="LRR_dom_sf"/>
</dbReference>
<keyword evidence="7" id="KW-1185">Reference proteome</keyword>
<feature type="compositionally biased region" description="Basic residues" evidence="4">
    <location>
        <begin position="213"/>
        <end position="227"/>
    </location>
</feature>
<evidence type="ECO:0000256" key="1">
    <source>
        <dbReference type="ARBA" id="ARBA00022614"/>
    </source>
</evidence>
<name>A0ABP0R1R8_9DINO</name>
<accession>A0ABP0R1R8</accession>
<feature type="region of interest" description="Disordered" evidence="4">
    <location>
        <begin position="183"/>
        <end position="240"/>
    </location>
</feature>
<gene>
    <name evidence="5" type="ORF">SCF082_LOCUS43818</name>
    <name evidence="6" type="ORF">SCF082_LOCUS43865</name>
</gene>
<dbReference type="SUPFAM" id="SSF52075">
    <property type="entry name" value="Outer arm dynein light chain 1"/>
    <property type="match status" value="1"/>
</dbReference>
<dbReference type="InterPro" id="IPR025875">
    <property type="entry name" value="Leu-rich_rpt_4"/>
</dbReference>
<evidence type="ECO:0000313" key="5">
    <source>
        <dbReference type="EMBL" id="CAK9093146.1"/>
    </source>
</evidence>
<dbReference type="Proteomes" id="UP001642464">
    <property type="component" value="Unassembled WGS sequence"/>
</dbReference>
<evidence type="ECO:0000313" key="7">
    <source>
        <dbReference type="Proteomes" id="UP001642464"/>
    </source>
</evidence>
<comment type="caution">
    <text evidence="5">The sequence shown here is derived from an EMBL/GenBank/DDBJ whole genome shotgun (WGS) entry which is preliminary data.</text>
</comment>
<dbReference type="PANTHER" id="PTHR15454">
    <property type="entry name" value="NISCHARIN RELATED"/>
    <property type="match status" value="1"/>
</dbReference>
<dbReference type="Pfam" id="PF12799">
    <property type="entry name" value="LRR_4"/>
    <property type="match status" value="1"/>
</dbReference>
<keyword evidence="1" id="KW-0433">Leucine-rich repeat</keyword>
<evidence type="ECO:0000256" key="2">
    <source>
        <dbReference type="ARBA" id="ARBA00022737"/>
    </source>
</evidence>
<dbReference type="PROSITE" id="PS51450">
    <property type="entry name" value="LRR"/>
    <property type="match status" value="2"/>
</dbReference>
<feature type="coiled-coil region" evidence="3">
    <location>
        <begin position="366"/>
        <end position="397"/>
    </location>
</feature>
<dbReference type="InterPro" id="IPR001611">
    <property type="entry name" value="Leu-rich_rpt"/>
</dbReference>
<dbReference type="Gene3D" id="3.80.10.10">
    <property type="entry name" value="Ribonuclease Inhibitor"/>
    <property type="match status" value="1"/>
</dbReference>
<protein>
    <submittedName>
        <fullName evidence="5">Leucine-rich repeat and IQ domain-containing protein 1</fullName>
    </submittedName>
</protein>
<reference evidence="5 7" key="1">
    <citation type="submission" date="2024-02" db="EMBL/GenBank/DDBJ databases">
        <authorList>
            <person name="Chen Y."/>
            <person name="Shah S."/>
            <person name="Dougan E. K."/>
            <person name="Thang M."/>
            <person name="Chan C."/>
        </authorList>
    </citation>
    <scope>NUCLEOTIDE SEQUENCE [LARGE SCALE GENOMIC DNA]</scope>
</reference>